<feature type="transmembrane region" description="Helical" evidence="8">
    <location>
        <begin position="396"/>
        <end position="420"/>
    </location>
</feature>
<keyword evidence="3" id="KW-0813">Transport</keyword>
<evidence type="ECO:0000256" key="8">
    <source>
        <dbReference type="SAM" id="Phobius"/>
    </source>
</evidence>
<keyword evidence="6 8" id="KW-1133">Transmembrane helix</keyword>
<sequence>MDQAYDKVYMKRNVILFNIALMTFMATLDGSIVNVALPTMAKKMSISTEAISWVVSIYLLVIAGTILIFGRLGDIIGKTKIFNFGIIIFTMGSLICGIAGSFPFLLFARVVQAIGAAGTMSANQGIITQVFPPQERGRALGINGTFVALGSLAGPPIGGFIVGSLDWNYIFLINVPIGIIVYFLSFRLLPKSVENSDEKLDIKGAILFAVAIVSLFGSLLIGEDYGYRHPYIIGGFILFVLSFVTFIIVENRMEVPLLQLKLFQNKLFSLSIFCGFISFIAINSLTIIQPFYLQNTLKFSPSFTGLIMMVFPVVLAVVAPLSGALSDKIGSEILTFIGLLINSVGLFLMSTLTEHTSLYILIIYIVIMSIGNGLFQSPNNSLILSNAPKNMLGIVGSVNALVRNLGMITGIAMAILILYGRMSSIIGYDVSTYIEGRDDVFIYGMKGAYIAAASVCAVGAVLTAIRLVKRKNEKK</sequence>
<protein>
    <submittedName>
        <fullName evidence="10">MFS transporter</fullName>
    </submittedName>
</protein>
<dbReference type="Gene3D" id="1.20.1720.10">
    <property type="entry name" value="Multidrug resistance protein D"/>
    <property type="match status" value="1"/>
</dbReference>
<evidence type="ECO:0000256" key="2">
    <source>
        <dbReference type="ARBA" id="ARBA00008537"/>
    </source>
</evidence>
<evidence type="ECO:0000259" key="9">
    <source>
        <dbReference type="PROSITE" id="PS50850"/>
    </source>
</evidence>
<evidence type="ECO:0000256" key="5">
    <source>
        <dbReference type="ARBA" id="ARBA00022692"/>
    </source>
</evidence>
<comment type="similarity">
    <text evidence="2">Belongs to the major facilitator superfamily. EmrB family.</text>
</comment>
<feature type="transmembrane region" description="Helical" evidence="8">
    <location>
        <begin position="228"/>
        <end position="249"/>
    </location>
</feature>
<feature type="transmembrane region" description="Helical" evidence="8">
    <location>
        <begin position="333"/>
        <end position="352"/>
    </location>
</feature>
<evidence type="ECO:0000256" key="4">
    <source>
        <dbReference type="ARBA" id="ARBA00022475"/>
    </source>
</evidence>
<gene>
    <name evidence="10" type="ORF">V6984_14090</name>
</gene>
<dbReference type="Proteomes" id="UP001451571">
    <property type="component" value="Chromosome"/>
</dbReference>
<feature type="transmembrane region" description="Helical" evidence="8">
    <location>
        <begin position="358"/>
        <end position="375"/>
    </location>
</feature>
<dbReference type="InterPro" id="IPR004638">
    <property type="entry name" value="EmrB-like"/>
</dbReference>
<dbReference type="InterPro" id="IPR036259">
    <property type="entry name" value="MFS_trans_sf"/>
</dbReference>
<feature type="transmembrane region" description="Helical" evidence="8">
    <location>
        <begin position="139"/>
        <end position="163"/>
    </location>
</feature>
<keyword evidence="7 8" id="KW-0472">Membrane</keyword>
<feature type="transmembrane region" description="Helical" evidence="8">
    <location>
        <begin position="440"/>
        <end position="465"/>
    </location>
</feature>
<feature type="transmembrane region" description="Helical" evidence="8">
    <location>
        <begin position="50"/>
        <end position="69"/>
    </location>
</feature>
<evidence type="ECO:0000256" key="6">
    <source>
        <dbReference type="ARBA" id="ARBA00022989"/>
    </source>
</evidence>
<dbReference type="PRINTS" id="PR01036">
    <property type="entry name" value="TCRTETB"/>
</dbReference>
<feature type="domain" description="Major facilitator superfamily (MFS) profile" evidence="9">
    <location>
        <begin position="15"/>
        <end position="471"/>
    </location>
</feature>
<dbReference type="Pfam" id="PF07690">
    <property type="entry name" value="MFS_1"/>
    <property type="match status" value="2"/>
</dbReference>
<accession>A0ABZ3ESI1</accession>
<dbReference type="CDD" id="cd17321">
    <property type="entry name" value="MFS_MMR_MDR_like"/>
    <property type="match status" value="1"/>
</dbReference>
<feature type="transmembrane region" description="Helical" evidence="8">
    <location>
        <begin position="299"/>
        <end position="321"/>
    </location>
</feature>
<evidence type="ECO:0000313" key="11">
    <source>
        <dbReference type="Proteomes" id="UP001451571"/>
    </source>
</evidence>
<feature type="transmembrane region" description="Helical" evidence="8">
    <location>
        <begin position="270"/>
        <end position="293"/>
    </location>
</feature>
<organism evidence="10 11">
    <name type="scientific">Kineothrix sedimenti</name>
    <dbReference type="NCBI Taxonomy" id="3123317"/>
    <lineage>
        <taxon>Bacteria</taxon>
        <taxon>Bacillati</taxon>
        <taxon>Bacillota</taxon>
        <taxon>Clostridia</taxon>
        <taxon>Lachnospirales</taxon>
        <taxon>Lachnospiraceae</taxon>
        <taxon>Kineothrix</taxon>
    </lineage>
</organism>
<dbReference type="InterPro" id="IPR011701">
    <property type="entry name" value="MFS"/>
</dbReference>
<feature type="transmembrane region" description="Helical" evidence="8">
    <location>
        <begin position="106"/>
        <end position="127"/>
    </location>
</feature>
<keyword evidence="5 8" id="KW-0812">Transmembrane</keyword>
<dbReference type="SUPFAM" id="SSF103473">
    <property type="entry name" value="MFS general substrate transporter"/>
    <property type="match status" value="2"/>
</dbReference>
<feature type="transmembrane region" description="Helical" evidence="8">
    <location>
        <begin position="81"/>
        <end position="100"/>
    </location>
</feature>
<dbReference type="RefSeq" id="WP_342756251.1">
    <property type="nucleotide sequence ID" value="NZ_CP146256.1"/>
</dbReference>
<evidence type="ECO:0000256" key="7">
    <source>
        <dbReference type="ARBA" id="ARBA00023136"/>
    </source>
</evidence>
<dbReference type="EMBL" id="CP146256">
    <property type="protein sequence ID" value="XAH72637.1"/>
    <property type="molecule type" value="Genomic_DNA"/>
</dbReference>
<dbReference type="PANTHER" id="PTHR42718">
    <property type="entry name" value="MAJOR FACILITATOR SUPERFAMILY MULTIDRUG TRANSPORTER MFSC"/>
    <property type="match status" value="1"/>
</dbReference>
<reference evidence="10 11" key="1">
    <citation type="submission" date="2024-02" db="EMBL/GenBank/DDBJ databases">
        <title>Bacterial strain from lacustrine sediment.</title>
        <authorList>
            <person name="Petit C."/>
            <person name="Fadhlaoui K."/>
        </authorList>
    </citation>
    <scope>NUCLEOTIDE SEQUENCE [LARGE SCALE GENOMIC DNA]</scope>
    <source>
        <strain evidence="10 11">IPX-CK</strain>
    </source>
</reference>
<dbReference type="PROSITE" id="PS50850">
    <property type="entry name" value="MFS"/>
    <property type="match status" value="1"/>
</dbReference>
<feature type="transmembrane region" description="Helical" evidence="8">
    <location>
        <begin position="202"/>
        <end position="222"/>
    </location>
</feature>
<keyword evidence="4" id="KW-1003">Cell membrane</keyword>
<proteinExistence type="inferred from homology"/>
<keyword evidence="11" id="KW-1185">Reference proteome</keyword>
<dbReference type="PANTHER" id="PTHR42718:SF9">
    <property type="entry name" value="MAJOR FACILITATOR SUPERFAMILY MULTIDRUG TRANSPORTER MFSC"/>
    <property type="match status" value="1"/>
</dbReference>
<evidence type="ECO:0000313" key="10">
    <source>
        <dbReference type="EMBL" id="XAH72637.1"/>
    </source>
</evidence>
<dbReference type="InterPro" id="IPR020846">
    <property type="entry name" value="MFS_dom"/>
</dbReference>
<evidence type="ECO:0000256" key="1">
    <source>
        <dbReference type="ARBA" id="ARBA00004651"/>
    </source>
</evidence>
<feature type="transmembrane region" description="Helical" evidence="8">
    <location>
        <begin position="169"/>
        <end position="190"/>
    </location>
</feature>
<name>A0ABZ3ESI1_9FIRM</name>
<dbReference type="Gene3D" id="1.20.1250.20">
    <property type="entry name" value="MFS general substrate transporter like domains"/>
    <property type="match status" value="1"/>
</dbReference>
<feature type="transmembrane region" description="Helical" evidence="8">
    <location>
        <begin position="15"/>
        <end position="38"/>
    </location>
</feature>
<comment type="subcellular location">
    <subcellularLocation>
        <location evidence="1">Cell membrane</location>
        <topology evidence="1">Multi-pass membrane protein</topology>
    </subcellularLocation>
</comment>
<evidence type="ECO:0000256" key="3">
    <source>
        <dbReference type="ARBA" id="ARBA00022448"/>
    </source>
</evidence>
<dbReference type="NCBIfam" id="TIGR00711">
    <property type="entry name" value="efflux_EmrB"/>
    <property type="match status" value="1"/>
</dbReference>